<dbReference type="PATRIC" id="fig|391937.3.peg.2472"/>
<dbReference type="GO" id="GO:1904680">
    <property type="term" value="F:peptide transmembrane transporter activity"/>
    <property type="evidence" value="ECO:0007669"/>
    <property type="project" value="TreeGrafter"/>
</dbReference>
<gene>
    <name evidence="10" type="ORF">NA2_12029</name>
</gene>
<evidence type="ECO:0000256" key="3">
    <source>
        <dbReference type="ARBA" id="ARBA00005695"/>
    </source>
</evidence>
<keyword evidence="6 8" id="KW-0732">Signal</keyword>
<dbReference type="PANTHER" id="PTHR30290">
    <property type="entry name" value="PERIPLASMIC BINDING COMPONENT OF ABC TRANSPORTER"/>
    <property type="match status" value="1"/>
</dbReference>
<dbReference type="InterPro" id="IPR000914">
    <property type="entry name" value="SBP_5_dom"/>
</dbReference>
<comment type="function">
    <text evidence="1">Part of the ABC transporter complex GsiABCD involved in glutathione import. Binds glutathione.</text>
</comment>
<keyword evidence="11" id="KW-1185">Reference proteome</keyword>
<dbReference type="Pfam" id="PF00496">
    <property type="entry name" value="SBP_bac_5"/>
    <property type="match status" value="1"/>
</dbReference>
<evidence type="ECO:0000259" key="9">
    <source>
        <dbReference type="Pfam" id="PF00496"/>
    </source>
</evidence>
<dbReference type="InterPro" id="IPR030678">
    <property type="entry name" value="Peptide/Ni-bd"/>
</dbReference>
<dbReference type="RefSeq" id="WP_008597179.1">
    <property type="nucleotide sequence ID" value="NZ_AMRM01000012.1"/>
</dbReference>
<dbReference type="PIRSF" id="PIRSF002741">
    <property type="entry name" value="MppA"/>
    <property type="match status" value="1"/>
</dbReference>
<dbReference type="InterPro" id="IPR039424">
    <property type="entry name" value="SBP_5"/>
</dbReference>
<dbReference type="EMBL" id="AMRM01000012">
    <property type="protein sequence ID" value="EKF18624.1"/>
    <property type="molecule type" value="Genomic_DNA"/>
</dbReference>
<protein>
    <recommendedName>
        <fullName evidence="4">Glutathione-binding protein GsiB</fullName>
    </recommendedName>
</protein>
<dbReference type="SUPFAM" id="SSF53850">
    <property type="entry name" value="Periplasmic binding protein-like II"/>
    <property type="match status" value="1"/>
</dbReference>
<keyword evidence="7" id="KW-0574">Periplasm</keyword>
<dbReference type="AlphaFoldDB" id="K2LLJ5"/>
<comment type="similarity">
    <text evidence="3">Belongs to the bacterial solute-binding protein 5 family.</text>
</comment>
<name>K2LLJ5_9HYPH</name>
<dbReference type="STRING" id="391937.NA2_12029"/>
<sequence length="510" mass="56711">MNVLKRAAFGAALLAGTAFAMPAMAADLGIAMDQIFQKMDPHNSNYNVDYVAASGVVERLIGFDQNMKLVPQLATSWEGSDDAKTFTFKLREGVTFHDGTPFDAAAVKANFDRLADQSQNLAKNSLFKVVESVETPDDFTVVLKLKEPFGAMINTVAHPSVVIHSPKALAELGTGVEKKLVGTGPFKFKEWVPGERLVLEKNENYWDSGWPKVDKVTFFPVTESATRASMLLSDEVQFVHILPAELSERVQSSGGYEVLEVPGITVWTASLNMLKEHFKDERVRRAFNLAVDQQAFVDVVYSGHGIVPDSPIAPDTRFYEAQEPLKTDVEEARRLMKEAGYEDGFEIEIWGTNSSTGVRMLQFLQQQLSQINVRAKIVPMEGATRSEKVFSSMVPEESTFDMLMGGWSPSTGDADWHLRPVYATEGWIPKIYNMAFYSNETVDKAIQDALNTADPEKRQAAYSIAQKQIWKDNPVVWLAIENKMAGRKKGLSGVFQMPDGTMQYSKAAFE</sequence>
<dbReference type="Proteomes" id="UP000006786">
    <property type="component" value="Unassembled WGS sequence"/>
</dbReference>
<dbReference type="GO" id="GO:0043190">
    <property type="term" value="C:ATP-binding cassette (ABC) transporter complex"/>
    <property type="evidence" value="ECO:0007669"/>
    <property type="project" value="InterPro"/>
</dbReference>
<evidence type="ECO:0000256" key="5">
    <source>
        <dbReference type="ARBA" id="ARBA00022448"/>
    </source>
</evidence>
<dbReference type="Gene3D" id="3.40.190.10">
    <property type="entry name" value="Periplasmic binding protein-like II"/>
    <property type="match status" value="1"/>
</dbReference>
<organism evidence="10 11">
    <name type="scientific">Nitratireductor pacificus pht-3B</name>
    <dbReference type="NCBI Taxonomy" id="391937"/>
    <lineage>
        <taxon>Bacteria</taxon>
        <taxon>Pseudomonadati</taxon>
        <taxon>Pseudomonadota</taxon>
        <taxon>Alphaproteobacteria</taxon>
        <taxon>Hyphomicrobiales</taxon>
        <taxon>Phyllobacteriaceae</taxon>
        <taxon>Nitratireductor</taxon>
    </lineage>
</organism>
<dbReference type="PANTHER" id="PTHR30290:SF32">
    <property type="entry name" value="GLUTATHIONE-BINDING PROTEIN GSIB"/>
    <property type="match status" value="1"/>
</dbReference>
<feature type="signal peptide" evidence="8">
    <location>
        <begin position="1"/>
        <end position="25"/>
    </location>
</feature>
<dbReference type="OrthoDB" id="9803988at2"/>
<dbReference type="Gene3D" id="3.90.76.10">
    <property type="entry name" value="Dipeptide-binding Protein, Domain 1"/>
    <property type="match status" value="1"/>
</dbReference>
<evidence type="ECO:0000256" key="2">
    <source>
        <dbReference type="ARBA" id="ARBA00004418"/>
    </source>
</evidence>
<dbReference type="Gene3D" id="3.10.105.10">
    <property type="entry name" value="Dipeptide-binding Protein, Domain 3"/>
    <property type="match status" value="1"/>
</dbReference>
<evidence type="ECO:0000256" key="7">
    <source>
        <dbReference type="ARBA" id="ARBA00022764"/>
    </source>
</evidence>
<proteinExistence type="inferred from homology"/>
<dbReference type="GO" id="GO:0042938">
    <property type="term" value="P:dipeptide transport"/>
    <property type="evidence" value="ECO:0007669"/>
    <property type="project" value="TreeGrafter"/>
</dbReference>
<evidence type="ECO:0000256" key="8">
    <source>
        <dbReference type="SAM" id="SignalP"/>
    </source>
</evidence>
<reference evidence="10 11" key="1">
    <citation type="journal article" date="2012" name="J. Bacteriol.">
        <title>Genome Sequence of Nitratireductor pacificus Type Strain pht-3B.</title>
        <authorList>
            <person name="Lai Q."/>
            <person name="Li G."/>
            <person name="Shao Z."/>
        </authorList>
    </citation>
    <scope>NUCLEOTIDE SEQUENCE [LARGE SCALE GENOMIC DNA]</scope>
    <source>
        <strain evidence="11">pht-3B</strain>
    </source>
</reference>
<dbReference type="GO" id="GO:0030288">
    <property type="term" value="C:outer membrane-bounded periplasmic space"/>
    <property type="evidence" value="ECO:0007669"/>
    <property type="project" value="TreeGrafter"/>
</dbReference>
<feature type="chain" id="PRO_5003860720" description="Glutathione-binding protein GsiB" evidence="8">
    <location>
        <begin position="26"/>
        <end position="510"/>
    </location>
</feature>
<comment type="subcellular location">
    <subcellularLocation>
        <location evidence="2">Periplasm</location>
    </subcellularLocation>
</comment>
<evidence type="ECO:0000256" key="4">
    <source>
        <dbReference type="ARBA" id="ARBA00017393"/>
    </source>
</evidence>
<comment type="caution">
    <text evidence="10">The sequence shown here is derived from an EMBL/GenBank/DDBJ whole genome shotgun (WGS) entry which is preliminary data.</text>
</comment>
<evidence type="ECO:0000313" key="11">
    <source>
        <dbReference type="Proteomes" id="UP000006786"/>
    </source>
</evidence>
<evidence type="ECO:0000256" key="1">
    <source>
        <dbReference type="ARBA" id="ARBA00003489"/>
    </source>
</evidence>
<accession>K2LLJ5</accession>
<evidence type="ECO:0000256" key="6">
    <source>
        <dbReference type="ARBA" id="ARBA00022729"/>
    </source>
</evidence>
<evidence type="ECO:0000313" key="10">
    <source>
        <dbReference type="EMBL" id="EKF18624.1"/>
    </source>
</evidence>
<dbReference type="eggNOG" id="COG0747">
    <property type="taxonomic scope" value="Bacteria"/>
</dbReference>
<keyword evidence="5" id="KW-0813">Transport</keyword>
<feature type="domain" description="Solute-binding protein family 5" evidence="9">
    <location>
        <begin position="68"/>
        <end position="425"/>
    </location>
</feature>